<dbReference type="AlphaFoldDB" id="A0A8H3LK17"/>
<dbReference type="EMBL" id="BLAL01000162">
    <property type="protein sequence ID" value="GES86759.1"/>
    <property type="molecule type" value="Genomic_DNA"/>
</dbReference>
<accession>A0A8H3LK17</accession>
<dbReference type="SUPFAM" id="SSF53098">
    <property type="entry name" value="Ribonuclease H-like"/>
    <property type="match status" value="1"/>
</dbReference>
<dbReference type="InterPro" id="IPR036397">
    <property type="entry name" value="RNaseH_sf"/>
</dbReference>
<gene>
    <name evidence="1" type="ORF">RCL2_001380300</name>
</gene>
<dbReference type="GO" id="GO:0003676">
    <property type="term" value="F:nucleic acid binding"/>
    <property type="evidence" value="ECO:0007669"/>
    <property type="project" value="InterPro"/>
</dbReference>
<dbReference type="InterPro" id="IPR012337">
    <property type="entry name" value="RNaseH-like_sf"/>
</dbReference>
<reference evidence="1" key="1">
    <citation type="submission" date="2019-10" db="EMBL/GenBank/DDBJ databases">
        <title>Conservation and host-specific expression of non-tandemly repeated heterogenous ribosome RNA gene in arbuscular mycorrhizal fungi.</title>
        <authorList>
            <person name="Maeda T."/>
            <person name="Kobayashi Y."/>
            <person name="Nakagawa T."/>
            <person name="Ezawa T."/>
            <person name="Yamaguchi K."/>
            <person name="Bino T."/>
            <person name="Nishimoto Y."/>
            <person name="Shigenobu S."/>
            <person name="Kawaguchi M."/>
        </authorList>
    </citation>
    <scope>NUCLEOTIDE SEQUENCE</scope>
    <source>
        <strain evidence="1">HR1</strain>
    </source>
</reference>
<name>A0A8H3LK17_9GLOM</name>
<dbReference type="OrthoDB" id="2408293at2759"/>
<protein>
    <submittedName>
        <fullName evidence="1">KRAB-A domain-containing protein 2-like</fullName>
    </submittedName>
</protein>
<dbReference type="Proteomes" id="UP000615446">
    <property type="component" value="Unassembled WGS sequence"/>
</dbReference>
<evidence type="ECO:0000313" key="2">
    <source>
        <dbReference type="Proteomes" id="UP000615446"/>
    </source>
</evidence>
<sequence>MIKYTFISKATFNEIIEHYIANLPIHEQRKTLINLNFLNEIKEILLNPNNKILSDKNTRNWTKRKFKLKKITPGDYRVIVRINNNLCSGSPPTILQSDNGKEFCAEVIKELFKMWPTVKIINRHSQYPQSQGLIERINNGILQQKLELFKKNIYNKEDISDTIKLLDNIENLDDDMTDDLQDLEQENNILLIFDSVLINITNQQITQYEILRNMDQKFGIIKVYYITNELELLDATSFLELDNILSNKISIREAA</sequence>
<proteinExistence type="predicted"/>
<organism evidence="1 2">
    <name type="scientific">Rhizophagus clarus</name>
    <dbReference type="NCBI Taxonomy" id="94130"/>
    <lineage>
        <taxon>Eukaryota</taxon>
        <taxon>Fungi</taxon>
        <taxon>Fungi incertae sedis</taxon>
        <taxon>Mucoromycota</taxon>
        <taxon>Glomeromycotina</taxon>
        <taxon>Glomeromycetes</taxon>
        <taxon>Glomerales</taxon>
        <taxon>Glomeraceae</taxon>
        <taxon>Rhizophagus</taxon>
    </lineage>
</organism>
<evidence type="ECO:0000313" key="1">
    <source>
        <dbReference type="EMBL" id="GES86759.1"/>
    </source>
</evidence>
<comment type="caution">
    <text evidence="1">The sequence shown here is derived from an EMBL/GenBank/DDBJ whole genome shotgun (WGS) entry which is preliminary data.</text>
</comment>
<dbReference type="Gene3D" id="3.30.420.10">
    <property type="entry name" value="Ribonuclease H-like superfamily/Ribonuclease H"/>
    <property type="match status" value="1"/>
</dbReference>